<proteinExistence type="inferred from homology"/>
<comment type="cofactor">
    <cofactor evidence="1">
        <name>FAD</name>
        <dbReference type="ChEBI" id="CHEBI:57692"/>
    </cofactor>
</comment>
<gene>
    <name evidence="7" type="ORF">FOYG_15101</name>
</gene>
<keyword evidence="4" id="KW-0274">FAD</keyword>
<reference evidence="7 8" key="1">
    <citation type="submission" date="2011-06" db="EMBL/GenBank/DDBJ databases">
        <title>The Genome Sequence of Fusarium oxysporum FOSC 3-a.</title>
        <authorList>
            <consortium name="The Broad Institute Genome Sequencing Platform"/>
            <person name="Ma L.-J."/>
            <person name="Gale L.R."/>
            <person name="Schwartz D.C."/>
            <person name="Zhou S."/>
            <person name="Corby-Kistler H."/>
            <person name="Young S.K."/>
            <person name="Zeng Q."/>
            <person name="Gargeya S."/>
            <person name="Fitzgerald M."/>
            <person name="Haas B."/>
            <person name="Abouelleil A."/>
            <person name="Alvarado L."/>
            <person name="Arachchi H.M."/>
            <person name="Berlin A."/>
            <person name="Brown A."/>
            <person name="Chapman S.B."/>
            <person name="Chen Z."/>
            <person name="Dunbar C."/>
            <person name="Freedman E."/>
            <person name="Gearin G."/>
            <person name="Gellesch M."/>
            <person name="Goldberg J."/>
            <person name="Griggs A."/>
            <person name="Gujja S."/>
            <person name="Heiman D."/>
            <person name="Howarth C."/>
            <person name="Larson L."/>
            <person name="Lui A."/>
            <person name="MacDonald P.J.P."/>
            <person name="Mehta T."/>
            <person name="Montmayeur A."/>
            <person name="Murphy C."/>
            <person name="Neiman D."/>
            <person name="Pearson M."/>
            <person name="Priest M."/>
            <person name="Roberts A."/>
            <person name="Saif S."/>
            <person name="Shea T."/>
            <person name="Shenoy N."/>
            <person name="Sisk P."/>
            <person name="Stolte C."/>
            <person name="Sykes S."/>
            <person name="Wortman J."/>
            <person name="Nusbaum C."/>
            <person name="Birren B."/>
        </authorList>
    </citation>
    <scope>NUCLEOTIDE SEQUENCE [LARGE SCALE GENOMIC DNA]</scope>
    <source>
        <strain evidence="8">FOSC 3-a</strain>
    </source>
</reference>
<evidence type="ECO:0008006" key="9">
    <source>
        <dbReference type="Google" id="ProtNLM"/>
    </source>
</evidence>
<dbReference type="GO" id="GO:0016491">
    <property type="term" value="F:oxidoreductase activity"/>
    <property type="evidence" value="ECO:0007669"/>
    <property type="project" value="UniProtKB-KW"/>
</dbReference>
<dbReference type="Gene3D" id="3.50.50.60">
    <property type="entry name" value="FAD/NAD(P)-binding domain"/>
    <property type="match status" value="3"/>
</dbReference>
<evidence type="ECO:0000256" key="6">
    <source>
        <dbReference type="ARBA" id="ARBA00023002"/>
    </source>
</evidence>
<evidence type="ECO:0000313" key="8">
    <source>
        <dbReference type="Proteomes" id="UP000030753"/>
    </source>
</evidence>
<dbReference type="PANTHER" id="PTHR43098:SF2">
    <property type="entry name" value="FAD-BINDING MONOOXYGENASE AUSB-RELATED"/>
    <property type="match status" value="1"/>
</dbReference>
<evidence type="ECO:0000256" key="5">
    <source>
        <dbReference type="ARBA" id="ARBA00022857"/>
    </source>
</evidence>
<dbReference type="InterPro" id="IPR050775">
    <property type="entry name" value="FAD-binding_Monooxygenases"/>
</dbReference>
<sequence>MADIPESVLDKYATERGKRLRSDQTAQYVNFRDPMLASMDKDPYVDYDQLAAEGFPLRDGSEVKVLIAGGGMLGIMTAYHLVNQAGIDSHDIVIVDKAGGFGGTWYWNRYPKVACDIESYCYVPLLEETNYMPKHRYCPGHEIREQLERIARTSNVRGQFCTTITSQSWDDQAHRWIINMSRARGSGREPEQLTVHAQFLILAGGIQTSPHAPKLNGLGVFAQSPGKVLMHTARWDWSKSGGSQETPDLTKLEGKRVGIVGTGATAVQVAPHIAKWAKETYIFQRTPSYVGPLFQKETTPADWAKVAYKPGWQYERMASLDAMFTGQKDAKNIVQDSWTKVSGMVAMAGHPGKIITPDDKEKHVKEMIDNDYPWTASMRRRVEEEVHDMETAQKLKAWYPGFCKRPTFHTEYLSMFNQPNVTLVDTNGKGITAYTPEGVMANDREYELDILVLATGYTVGLVDSTPSSALNATLEGRNGRPLKDKWEGSDYGALYGVMTNGFPNLFFASGNSGTVSQNAHSFYNLLSRVISYLIRESLARARNPQMTTIEVEKKAEDSWSEKVAERSHWLAAFPSCTPGYLTGEGLLQTMTNLSEEEQKQIAIRSYWGEGILDFQKIVETWMHEGQLDGVKIES</sequence>
<evidence type="ECO:0000256" key="1">
    <source>
        <dbReference type="ARBA" id="ARBA00001974"/>
    </source>
</evidence>
<dbReference type="OrthoDB" id="66881at2759"/>
<keyword evidence="5" id="KW-0521">NADP</keyword>
<evidence type="ECO:0000313" key="7">
    <source>
        <dbReference type="EMBL" id="EWY83026.1"/>
    </source>
</evidence>
<dbReference type="HOGENOM" id="CLU_006937_8_2_1"/>
<accession>W9HS29</accession>
<evidence type="ECO:0000256" key="2">
    <source>
        <dbReference type="ARBA" id="ARBA00010139"/>
    </source>
</evidence>
<dbReference type="Proteomes" id="UP000030753">
    <property type="component" value="Unassembled WGS sequence"/>
</dbReference>
<evidence type="ECO:0000256" key="3">
    <source>
        <dbReference type="ARBA" id="ARBA00022630"/>
    </source>
</evidence>
<comment type="similarity">
    <text evidence="2">Belongs to the FAD-binding monooxygenase family.</text>
</comment>
<dbReference type="InterPro" id="IPR036188">
    <property type="entry name" value="FAD/NAD-bd_sf"/>
</dbReference>
<dbReference type="EMBL" id="JH717848">
    <property type="protein sequence ID" value="EWY83026.1"/>
    <property type="molecule type" value="Genomic_DNA"/>
</dbReference>
<dbReference type="Pfam" id="PF13450">
    <property type="entry name" value="NAD_binding_8"/>
    <property type="match status" value="1"/>
</dbReference>
<organism evidence="7 8">
    <name type="scientific">Fusarium oxysporum NRRL 32931</name>
    <dbReference type="NCBI Taxonomy" id="660029"/>
    <lineage>
        <taxon>Eukaryota</taxon>
        <taxon>Fungi</taxon>
        <taxon>Dikarya</taxon>
        <taxon>Ascomycota</taxon>
        <taxon>Pezizomycotina</taxon>
        <taxon>Sordariomycetes</taxon>
        <taxon>Hypocreomycetidae</taxon>
        <taxon>Hypocreales</taxon>
        <taxon>Nectriaceae</taxon>
        <taxon>Fusarium</taxon>
        <taxon>Fusarium oxysporum species complex</taxon>
    </lineage>
</organism>
<keyword evidence="6" id="KW-0560">Oxidoreductase</keyword>
<dbReference type="AlphaFoldDB" id="W9HS29"/>
<name>W9HS29_FUSOX</name>
<keyword evidence="3" id="KW-0285">Flavoprotein</keyword>
<dbReference type="PANTHER" id="PTHR43098">
    <property type="entry name" value="L-ORNITHINE N(5)-MONOOXYGENASE-RELATED"/>
    <property type="match status" value="1"/>
</dbReference>
<dbReference type="SUPFAM" id="SSF51905">
    <property type="entry name" value="FAD/NAD(P)-binding domain"/>
    <property type="match status" value="1"/>
</dbReference>
<evidence type="ECO:0000256" key="4">
    <source>
        <dbReference type="ARBA" id="ARBA00022827"/>
    </source>
</evidence>
<protein>
    <recommendedName>
        <fullName evidence="9">FAD/NAD(P)-binding domain-containing protein</fullName>
    </recommendedName>
</protein>